<accession>A0A0B6YAC4</accession>
<gene>
    <name evidence="1" type="primary">ORF19783</name>
</gene>
<name>A0A0B6YAC4_9EUPU</name>
<feature type="non-terminal residue" evidence="1">
    <location>
        <position position="1"/>
    </location>
</feature>
<reference evidence="1" key="1">
    <citation type="submission" date="2014-12" db="EMBL/GenBank/DDBJ databases">
        <title>Insight into the proteome of Arion vulgaris.</title>
        <authorList>
            <person name="Aradska J."/>
            <person name="Bulat T."/>
            <person name="Smidak R."/>
            <person name="Sarate P."/>
            <person name="Gangsoo J."/>
            <person name="Sialana F."/>
            <person name="Bilban M."/>
            <person name="Lubec G."/>
        </authorList>
    </citation>
    <scope>NUCLEOTIDE SEQUENCE</scope>
    <source>
        <tissue evidence="1">Skin</tissue>
    </source>
</reference>
<evidence type="ECO:0000313" key="1">
    <source>
        <dbReference type="EMBL" id="CEK53292.1"/>
    </source>
</evidence>
<dbReference type="AlphaFoldDB" id="A0A0B6YAC4"/>
<protein>
    <submittedName>
        <fullName evidence="1">Uncharacterized protein</fullName>
    </submittedName>
</protein>
<proteinExistence type="predicted"/>
<sequence length="58" mass="6557">PDFLVVICFWGHQGEIKWSRGQLYSYLDDSSQLCIVADYYKPLLVMCSPLKGDGASDQ</sequence>
<organism evidence="1">
    <name type="scientific">Arion vulgaris</name>
    <dbReference type="NCBI Taxonomy" id="1028688"/>
    <lineage>
        <taxon>Eukaryota</taxon>
        <taxon>Metazoa</taxon>
        <taxon>Spiralia</taxon>
        <taxon>Lophotrochozoa</taxon>
        <taxon>Mollusca</taxon>
        <taxon>Gastropoda</taxon>
        <taxon>Heterobranchia</taxon>
        <taxon>Euthyneura</taxon>
        <taxon>Panpulmonata</taxon>
        <taxon>Eupulmonata</taxon>
        <taxon>Stylommatophora</taxon>
        <taxon>Helicina</taxon>
        <taxon>Arionoidea</taxon>
        <taxon>Arionidae</taxon>
        <taxon>Arion</taxon>
    </lineage>
</organism>
<dbReference type="EMBL" id="HACG01006427">
    <property type="protein sequence ID" value="CEK53292.1"/>
    <property type="molecule type" value="Transcribed_RNA"/>
</dbReference>